<dbReference type="Proteomes" id="UP000254496">
    <property type="component" value="Unassembled WGS sequence"/>
</dbReference>
<dbReference type="EMBL" id="UGHJ01000001">
    <property type="protein sequence ID" value="STO69417.1"/>
    <property type="molecule type" value="Genomic_DNA"/>
</dbReference>
<comment type="caution">
    <text evidence="1">The sequence shown here is derived from an EMBL/GenBank/DDBJ whole genome shotgun (WGS) entry which is preliminary data.</text>
</comment>
<gene>
    <name evidence="1" type="ORF">NCTC8540_01950</name>
</gene>
<accession>A0AB38HCY1</accession>
<evidence type="ECO:0000313" key="2">
    <source>
        <dbReference type="Proteomes" id="UP000254496"/>
    </source>
</evidence>
<protein>
    <submittedName>
        <fullName evidence="1">Uncharacterized protein</fullName>
    </submittedName>
</protein>
<evidence type="ECO:0000313" key="1">
    <source>
        <dbReference type="EMBL" id="STO69417.1"/>
    </source>
</evidence>
<proteinExistence type="predicted"/>
<organism evidence="1 2">
    <name type="scientific">Canicola haemoglobinophilus</name>
    <dbReference type="NCBI Taxonomy" id="733"/>
    <lineage>
        <taxon>Bacteria</taxon>
        <taxon>Pseudomonadati</taxon>
        <taxon>Pseudomonadota</taxon>
        <taxon>Gammaproteobacteria</taxon>
        <taxon>Pasteurellales</taxon>
        <taxon>Pasteurellaceae</taxon>
        <taxon>Canicola</taxon>
    </lineage>
</organism>
<name>A0AB38HCY1_9PAST</name>
<reference evidence="1 2" key="1">
    <citation type="submission" date="2018-06" db="EMBL/GenBank/DDBJ databases">
        <authorList>
            <consortium name="Pathogen Informatics"/>
            <person name="Doyle S."/>
        </authorList>
    </citation>
    <scope>NUCLEOTIDE SEQUENCE [LARGE SCALE GENOMIC DNA]</scope>
    <source>
        <strain evidence="1 2">NCTC8540</strain>
    </source>
</reference>
<sequence>MIFFHKKSLFSFFSTGILLDGIKTGSTKEDLITILGKPINYMEQRKNKEILSLSHNLCKYLFLEIIHLDTGILL</sequence>
<dbReference type="AlphaFoldDB" id="A0AB38HCY1"/>